<dbReference type="SUPFAM" id="SSF50974">
    <property type="entry name" value="Nitrous oxide reductase, N-terminal domain"/>
    <property type="match status" value="1"/>
</dbReference>
<evidence type="ECO:0000256" key="2">
    <source>
        <dbReference type="SAM" id="MobiDB-lite"/>
    </source>
</evidence>
<dbReference type="OrthoDB" id="145213at2"/>
<gene>
    <name evidence="4" type="ORF">EAS64_24645</name>
</gene>
<feature type="region of interest" description="Disordered" evidence="2">
    <location>
        <begin position="28"/>
        <end position="56"/>
    </location>
</feature>
<comment type="caution">
    <text evidence="4">The sequence shown here is derived from an EMBL/GenBank/DDBJ whole genome shotgun (WGS) entry which is preliminary data.</text>
</comment>
<dbReference type="InterPro" id="IPR011045">
    <property type="entry name" value="N2O_reductase_N"/>
</dbReference>
<dbReference type="AlphaFoldDB" id="A0A6P2BXC6"/>
<evidence type="ECO:0000313" key="4">
    <source>
        <dbReference type="EMBL" id="TVZ03724.1"/>
    </source>
</evidence>
<dbReference type="PANTHER" id="PTHR47197:SF3">
    <property type="entry name" value="DIHYDRO-HEME D1 DEHYDROGENASE"/>
    <property type="match status" value="1"/>
</dbReference>
<dbReference type="InterPro" id="IPR051200">
    <property type="entry name" value="Host-pathogen_enzymatic-act"/>
</dbReference>
<feature type="domain" description="YNCE-like beta-propeller" evidence="3">
    <location>
        <begin position="100"/>
        <end position="392"/>
    </location>
</feature>
<dbReference type="Gene3D" id="2.130.10.10">
    <property type="entry name" value="YVTN repeat-like/Quinoprotein amine dehydrogenase"/>
    <property type="match status" value="2"/>
</dbReference>
<protein>
    <recommendedName>
        <fullName evidence="3">YNCE-like beta-propeller domain-containing protein</fullName>
    </recommendedName>
</protein>
<sequence>MGLAGLILVVGALIVAFAVVADNGASAPATARRIHPSHRATTVASPAPSSHPTASRWPVASTVADLSVSLPGMPPVASPANIYADDGAGMLSSAVRGVPYRIYVPNSGDSTVTVIDPKTYRVIGSYQTGLNPQHVVPGYDLHTLYATNDLGNSLTPINPVTGKRAGPNIPVADPYNMYFTPDGRYAIVVAEARQELDFRDPHTFALKHRIGVACAGVDHIDFAADGAYLIATCEFAGRLVRIDLHTLTVDSYLDLPGSAPQDIKLDPAGHTFYVADKNHAGVWMINAATFRVTGFLATGPDAHGLYPSRDARDLYVTNRGNGSITVISFATKKIVRTWWIPGGGSPDMGGVSPDGRVLWVSGRYNSVVYAISTATGHLLAEIPVGLQPHGLCVWPQPGRYSLGHTGVMR</sequence>
<keyword evidence="1" id="KW-0732">Signal</keyword>
<dbReference type="EMBL" id="RPFW01000004">
    <property type="protein sequence ID" value="TVZ03724.1"/>
    <property type="molecule type" value="Genomic_DNA"/>
</dbReference>
<dbReference type="Proteomes" id="UP000460272">
    <property type="component" value="Unassembled WGS sequence"/>
</dbReference>
<accession>A0A6P2BXC6</accession>
<dbReference type="PANTHER" id="PTHR47197">
    <property type="entry name" value="PROTEIN NIRF"/>
    <property type="match status" value="1"/>
</dbReference>
<evidence type="ECO:0000259" key="3">
    <source>
        <dbReference type="Pfam" id="PF21783"/>
    </source>
</evidence>
<dbReference type="Pfam" id="PF21783">
    <property type="entry name" value="YNCE"/>
    <property type="match status" value="1"/>
</dbReference>
<organism evidence="4 5">
    <name type="scientific">Trebonia kvetii</name>
    <dbReference type="NCBI Taxonomy" id="2480626"/>
    <lineage>
        <taxon>Bacteria</taxon>
        <taxon>Bacillati</taxon>
        <taxon>Actinomycetota</taxon>
        <taxon>Actinomycetes</taxon>
        <taxon>Streptosporangiales</taxon>
        <taxon>Treboniaceae</taxon>
        <taxon>Trebonia</taxon>
    </lineage>
</organism>
<name>A0A6P2BXC6_9ACTN</name>
<keyword evidence="5" id="KW-1185">Reference proteome</keyword>
<proteinExistence type="predicted"/>
<feature type="compositionally biased region" description="Low complexity" evidence="2">
    <location>
        <begin position="40"/>
        <end position="55"/>
    </location>
</feature>
<evidence type="ECO:0000256" key="1">
    <source>
        <dbReference type="ARBA" id="ARBA00022729"/>
    </source>
</evidence>
<dbReference type="InterPro" id="IPR048433">
    <property type="entry name" value="YNCE-like_beta-prop"/>
</dbReference>
<evidence type="ECO:0000313" key="5">
    <source>
        <dbReference type="Proteomes" id="UP000460272"/>
    </source>
</evidence>
<reference evidence="4 5" key="1">
    <citation type="submission" date="2018-11" db="EMBL/GenBank/DDBJ databases">
        <title>Trebonia kvetii gen.nov., sp.nov., a novel acidophilic actinobacterium, and proposal of the new actinobacterial family Treboniaceae fam. nov.</title>
        <authorList>
            <person name="Rapoport D."/>
            <person name="Sagova-Mareckova M."/>
            <person name="Sedlacek I."/>
            <person name="Provaznik J."/>
            <person name="Kralova S."/>
            <person name="Pavlinic D."/>
            <person name="Benes V."/>
            <person name="Kopecky J."/>
        </authorList>
    </citation>
    <scope>NUCLEOTIDE SEQUENCE [LARGE SCALE GENOMIC DNA]</scope>
    <source>
        <strain evidence="4 5">15Tr583</strain>
    </source>
</reference>
<dbReference type="InterPro" id="IPR015943">
    <property type="entry name" value="WD40/YVTN_repeat-like_dom_sf"/>
</dbReference>